<dbReference type="AlphaFoldDB" id="X0TA96"/>
<evidence type="ECO:0000313" key="1">
    <source>
        <dbReference type="EMBL" id="GAF85112.1"/>
    </source>
</evidence>
<evidence type="ECO:0008006" key="2">
    <source>
        <dbReference type="Google" id="ProtNLM"/>
    </source>
</evidence>
<reference evidence="1" key="1">
    <citation type="journal article" date="2014" name="Front. Microbiol.">
        <title>High frequency of phylogenetically diverse reductive dehalogenase-homologous genes in deep subseafloor sedimentary metagenomes.</title>
        <authorList>
            <person name="Kawai M."/>
            <person name="Futagami T."/>
            <person name="Toyoda A."/>
            <person name="Takaki Y."/>
            <person name="Nishi S."/>
            <person name="Hori S."/>
            <person name="Arai W."/>
            <person name="Tsubouchi T."/>
            <person name="Morono Y."/>
            <person name="Uchiyama I."/>
            <person name="Ito T."/>
            <person name="Fujiyama A."/>
            <person name="Inagaki F."/>
            <person name="Takami H."/>
        </authorList>
    </citation>
    <scope>NUCLEOTIDE SEQUENCE</scope>
    <source>
        <strain evidence="1">Expedition CK06-06</strain>
    </source>
</reference>
<organism evidence="1">
    <name type="scientific">marine sediment metagenome</name>
    <dbReference type="NCBI Taxonomy" id="412755"/>
    <lineage>
        <taxon>unclassified sequences</taxon>
        <taxon>metagenomes</taxon>
        <taxon>ecological metagenomes</taxon>
    </lineage>
</organism>
<protein>
    <recommendedName>
        <fullName evidence="2">DUF1540 domain-containing protein</fullName>
    </recommendedName>
</protein>
<dbReference type="EMBL" id="BARS01002426">
    <property type="protein sequence ID" value="GAF85112.1"/>
    <property type="molecule type" value="Genomic_DNA"/>
</dbReference>
<name>X0TA96_9ZZZZ</name>
<sequence length="66" mass="7321">MNKSVILNCKNFKCRLNNSGDCKLDHISLASDGGLIVSKLICEDAEPKEEKKEATNGKIRSRTKNN</sequence>
<comment type="caution">
    <text evidence="1">The sequence shown here is derived from an EMBL/GenBank/DDBJ whole genome shotgun (WGS) entry which is preliminary data.</text>
</comment>
<accession>X0TA96</accession>
<proteinExistence type="predicted"/>
<gene>
    <name evidence="1" type="ORF">S01H1_04610</name>
</gene>